<organism evidence="1">
    <name type="scientific">Spodoptera frugiperda</name>
    <name type="common">Fall armyworm</name>
    <dbReference type="NCBI Taxonomy" id="7108"/>
    <lineage>
        <taxon>Eukaryota</taxon>
        <taxon>Metazoa</taxon>
        <taxon>Ecdysozoa</taxon>
        <taxon>Arthropoda</taxon>
        <taxon>Hexapoda</taxon>
        <taxon>Insecta</taxon>
        <taxon>Pterygota</taxon>
        <taxon>Neoptera</taxon>
        <taxon>Endopterygota</taxon>
        <taxon>Lepidoptera</taxon>
        <taxon>Glossata</taxon>
        <taxon>Ditrysia</taxon>
        <taxon>Noctuoidea</taxon>
        <taxon>Noctuidae</taxon>
        <taxon>Amphipyrinae</taxon>
        <taxon>Spodoptera</taxon>
    </lineage>
</organism>
<protein>
    <submittedName>
        <fullName evidence="1">SFRICE_002335</fullName>
    </submittedName>
</protein>
<dbReference type="AlphaFoldDB" id="A0A2H1VWQ3"/>
<evidence type="ECO:0000313" key="1">
    <source>
        <dbReference type="EMBL" id="SOQ45228.1"/>
    </source>
</evidence>
<accession>A0A2H1VWQ3</accession>
<dbReference type="EMBL" id="ODYU01004889">
    <property type="protein sequence ID" value="SOQ45228.1"/>
    <property type="molecule type" value="Genomic_DNA"/>
</dbReference>
<name>A0A2H1VWQ3_SPOFR</name>
<sequence>MKLNFGLPLSSFVVQSCDLKNLKNSTGGNMMEIIKFFNQDLIITERLLFLEPRGQAKNFIDPKESLAQSKSTTSSVRVLSRLDVGVRDLVPSKSCGLPSGFTGAPAQKAEEGTGWFLVSKSLTLSPASPKAGEDIFPPQKKGLVVSITFRVQNQQEKKTSGRLALGNVQKPRSSLRHDKASIFYPQEGILSNAFSRQGEARGSVKLLLAKNHPVPIPLY</sequence>
<reference evidence="1" key="1">
    <citation type="submission" date="2016-07" db="EMBL/GenBank/DDBJ databases">
        <authorList>
            <person name="Bretaudeau A."/>
        </authorList>
    </citation>
    <scope>NUCLEOTIDE SEQUENCE</scope>
    <source>
        <strain evidence="1">Rice</strain>
        <tissue evidence="1">Whole body</tissue>
    </source>
</reference>
<gene>
    <name evidence="1" type="ORF">SFRICE_002335</name>
</gene>
<proteinExistence type="predicted"/>
<dbReference type="PROSITE" id="PS51257">
    <property type="entry name" value="PROKAR_LIPOPROTEIN"/>
    <property type="match status" value="1"/>
</dbReference>